<evidence type="ECO:0000313" key="5">
    <source>
        <dbReference type="EMBL" id="CAD7635837.1"/>
    </source>
</evidence>
<reference evidence="5" key="1">
    <citation type="submission" date="2020-11" db="EMBL/GenBank/DDBJ databases">
        <authorList>
            <person name="Tran Van P."/>
        </authorList>
    </citation>
    <scope>NUCLEOTIDE SEQUENCE</scope>
</reference>
<gene>
    <name evidence="5" type="ORF">OSB1V03_LOCUS16228</name>
</gene>
<dbReference type="OrthoDB" id="445007at2759"/>
<evidence type="ECO:0000313" key="6">
    <source>
        <dbReference type="Proteomes" id="UP000759131"/>
    </source>
</evidence>
<name>A0A7R9L684_9ACAR</name>
<dbReference type="EMBL" id="OC872376">
    <property type="protein sequence ID" value="CAD7635837.1"/>
    <property type="molecule type" value="Genomic_DNA"/>
</dbReference>
<evidence type="ECO:0000256" key="2">
    <source>
        <dbReference type="ARBA" id="ARBA00022723"/>
    </source>
</evidence>
<organism evidence="5">
    <name type="scientific">Medioppia subpectinata</name>
    <dbReference type="NCBI Taxonomy" id="1979941"/>
    <lineage>
        <taxon>Eukaryota</taxon>
        <taxon>Metazoa</taxon>
        <taxon>Ecdysozoa</taxon>
        <taxon>Arthropoda</taxon>
        <taxon>Chelicerata</taxon>
        <taxon>Arachnida</taxon>
        <taxon>Acari</taxon>
        <taxon>Acariformes</taxon>
        <taxon>Sarcoptiformes</taxon>
        <taxon>Oribatida</taxon>
        <taxon>Brachypylina</taxon>
        <taxon>Oppioidea</taxon>
        <taxon>Oppiidae</taxon>
        <taxon>Medioppia</taxon>
    </lineage>
</organism>
<keyword evidence="3" id="KW-0408">Iron</keyword>
<protein>
    <recommendedName>
        <fullName evidence="7">Phytanoyl-CoA dioxygenase</fullName>
    </recommendedName>
</protein>
<dbReference type="PANTHER" id="PTHR20883:SF15">
    <property type="entry name" value="PHYTANOYL-COA DIOXYGENASE DOMAIN-CONTAINING PROTEIN 1"/>
    <property type="match status" value="1"/>
</dbReference>
<sequence>MENVNKVINEFRTKGFAVIPHFLEDNETELLKNECKALIDKMDSREEHAVFSTGDDQKANHYFMTSADKIRYFYEKNAFNASGDLVVDKYLSLNKIGHALHWLSPAFKSVTFSPKVKQLVRNVGFVDPVVVQSMYIFKNPGIGGEVIPHQDATYLHSTPEPKCIGLWFALEDATEENGCLEFIPGSHLDGLHTQWVRTNDENSSMKLTKEMSEFGKKIDEKAFIKVPVSKGSAVLIDGLVVHKSDLNHTSSGRPIYTFHIFDQNNRVWDPLNWLQPSPQLPFPSLYNN</sequence>
<dbReference type="Gene3D" id="2.60.120.620">
    <property type="entry name" value="q2cbj1_9rhob like domain"/>
    <property type="match status" value="1"/>
</dbReference>
<proteinExistence type="inferred from homology"/>
<comment type="cofactor">
    <cofactor evidence="1">
        <name>Fe cation</name>
        <dbReference type="ChEBI" id="CHEBI:24875"/>
    </cofactor>
</comment>
<dbReference type="PANTHER" id="PTHR20883">
    <property type="entry name" value="PHYTANOYL-COA DIOXYGENASE DOMAIN CONTAINING 1"/>
    <property type="match status" value="1"/>
</dbReference>
<comment type="similarity">
    <text evidence="4">Belongs to the PhyH family. PHYHD1 subfamily.</text>
</comment>
<evidence type="ECO:0000256" key="1">
    <source>
        <dbReference type="ARBA" id="ARBA00001962"/>
    </source>
</evidence>
<dbReference type="GO" id="GO:0046872">
    <property type="term" value="F:metal ion binding"/>
    <property type="evidence" value="ECO:0007669"/>
    <property type="project" value="UniProtKB-KW"/>
</dbReference>
<evidence type="ECO:0008006" key="7">
    <source>
        <dbReference type="Google" id="ProtNLM"/>
    </source>
</evidence>
<evidence type="ECO:0000256" key="3">
    <source>
        <dbReference type="ARBA" id="ARBA00023004"/>
    </source>
</evidence>
<dbReference type="EMBL" id="CAJPIZ010017801">
    <property type="protein sequence ID" value="CAG2116267.1"/>
    <property type="molecule type" value="Genomic_DNA"/>
</dbReference>
<dbReference type="Pfam" id="PF05721">
    <property type="entry name" value="PhyH"/>
    <property type="match status" value="1"/>
</dbReference>
<dbReference type="SUPFAM" id="SSF51197">
    <property type="entry name" value="Clavaminate synthase-like"/>
    <property type="match status" value="1"/>
</dbReference>
<evidence type="ECO:0000256" key="4">
    <source>
        <dbReference type="ARBA" id="ARBA00038356"/>
    </source>
</evidence>
<dbReference type="AlphaFoldDB" id="A0A7R9L684"/>
<accession>A0A7R9L684</accession>
<dbReference type="Proteomes" id="UP000759131">
    <property type="component" value="Unassembled WGS sequence"/>
</dbReference>
<keyword evidence="6" id="KW-1185">Reference proteome</keyword>
<dbReference type="InterPro" id="IPR008775">
    <property type="entry name" value="Phytyl_CoA_dOase-like"/>
</dbReference>
<keyword evidence="2" id="KW-0479">Metal-binding</keyword>